<evidence type="ECO:0000256" key="4">
    <source>
        <dbReference type="ARBA" id="ARBA00014971"/>
    </source>
</evidence>
<evidence type="ECO:0000256" key="2">
    <source>
        <dbReference type="ARBA" id="ARBA00004496"/>
    </source>
</evidence>
<evidence type="ECO:0000256" key="1">
    <source>
        <dbReference type="ARBA" id="ARBA00003807"/>
    </source>
</evidence>
<dbReference type="OrthoDB" id="5424991at2759"/>
<comment type="caution">
    <text evidence="8">The sequence shown here is derived from an EMBL/GenBank/DDBJ whole genome shotgun (WGS) entry which is preliminary data.</text>
</comment>
<dbReference type="PANTHER" id="PTHR39145">
    <property type="entry name" value="BIOGENESIS OF LYSOSOME-RELATED ORGANELLES COMPLEX 1 SUBUNIT CNL1"/>
    <property type="match status" value="1"/>
</dbReference>
<accession>A0A0W0DU43</accession>
<dbReference type="EMBL" id="LLZZ01000176">
    <property type="protein sequence ID" value="KTA96019.1"/>
    <property type="molecule type" value="Genomic_DNA"/>
</dbReference>
<evidence type="ECO:0000256" key="6">
    <source>
        <dbReference type="ARBA" id="ARBA00022490"/>
    </source>
</evidence>
<dbReference type="InterPro" id="IPR034455">
    <property type="entry name" value="CNL1"/>
</dbReference>
<dbReference type="VEuPathDB" id="FungiDB:GVI51_A02387"/>
<evidence type="ECO:0000256" key="7">
    <source>
        <dbReference type="ARBA" id="ARBA00029995"/>
    </source>
</evidence>
<comment type="subcellular location">
    <subcellularLocation>
        <location evidence="2">Cytoplasm</location>
    </subcellularLocation>
</comment>
<proteinExistence type="inferred from homology"/>
<evidence type="ECO:0000313" key="10">
    <source>
        <dbReference type="Proteomes" id="UP000054886"/>
    </source>
</evidence>
<dbReference type="EMBL" id="LLZZ01000006">
    <property type="protein sequence ID" value="KTB13730.1"/>
    <property type="molecule type" value="Genomic_DNA"/>
</dbReference>
<evidence type="ECO:0000313" key="8">
    <source>
        <dbReference type="EMBL" id="KTA96019.1"/>
    </source>
</evidence>
<sequence length="100" mass="11607">MALQDESLGIDQLSVDYDYLVYRISDRVKSLELEATRLVQRQNELVGQVSERVIDENIERFRGVLRGLDELEEYFAMMEQIGMITDSFKERLDSAMAALK</sequence>
<dbReference type="GO" id="GO:0005768">
    <property type="term" value="C:endosome"/>
    <property type="evidence" value="ECO:0007669"/>
    <property type="project" value="EnsemblFungi"/>
</dbReference>
<dbReference type="GO" id="GO:0007032">
    <property type="term" value="P:endosome organization"/>
    <property type="evidence" value="ECO:0007669"/>
    <property type="project" value="EnsemblFungi"/>
</dbReference>
<evidence type="ECO:0000256" key="5">
    <source>
        <dbReference type="ARBA" id="ARBA00022448"/>
    </source>
</evidence>
<dbReference type="VEuPathDB" id="FungiDB:GWK60_A02431"/>
<dbReference type="PANTHER" id="PTHR39145:SF1">
    <property type="entry name" value="BIOGENESIS OF LYSOSOME-RELATED ORGANELLES COMPLEX 1 SUBUNIT CNL1"/>
    <property type="match status" value="1"/>
</dbReference>
<comment type="similarity">
    <text evidence="3">Belongs to the BLOC1S4 family.</text>
</comment>
<dbReference type="SMR" id="A0A0W0DU43"/>
<dbReference type="AlphaFoldDB" id="A0A0W0DU43"/>
<name>A0A0W0DU43_CANGB</name>
<dbReference type="GO" id="GO:0031083">
    <property type="term" value="C:BLOC-1 complex"/>
    <property type="evidence" value="ECO:0007669"/>
    <property type="project" value="EnsemblFungi"/>
</dbReference>
<organism evidence="8 10">
    <name type="scientific">Candida glabrata</name>
    <name type="common">Yeast</name>
    <name type="synonym">Torulopsis glabrata</name>
    <dbReference type="NCBI Taxonomy" id="5478"/>
    <lineage>
        <taxon>Eukaryota</taxon>
        <taxon>Fungi</taxon>
        <taxon>Dikarya</taxon>
        <taxon>Ascomycota</taxon>
        <taxon>Saccharomycotina</taxon>
        <taxon>Saccharomycetes</taxon>
        <taxon>Saccharomycetales</taxon>
        <taxon>Saccharomycetaceae</taxon>
        <taxon>Nakaseomyces</taxon>
    </lineage>
</organism>
<keyword evidence="5" id="KW-0813">Transport</keyword>
<reference evidence="8 10" key="1">
    <citation type="submission" date="2015-10" db="EMBL/GenBank/DDBJ databases">
        <title>Draft genomes sequences of Candida glabrata isolates 1A, 1B, 2A, 2B, 3A and 3B.</title>
        <authorList>
            <person name="Haavelsrud O.E."/>
            <person name="Gaustad P."/>
        </authorList>
    </citation>
    <scope>NUCLEOTIDE SEQUENCE [LARGE SCALE GENOMIC DNA]</scope>
    <source>
        <strain evidence="8">910700640</strain>
    </source>
</reference>
<evidence type="ECO:0000313" key="9">
    <source>
        <dbReference type="EMBL" id="KTB13730.1"/>
    </source>
</evidence>
<dbReference type="GO" id="GO:0032880">
    <property type="term" value="P:regulation of protein localization"/>
    <property type="evidence" value="ECO:0007669"/>
    <property type="project" value="EnsemblFungi"/>
</dbReference>
<dbReference type="VEuPathDB" id="FungiDB:B1J91_A02618g"/>
<protein>
    <recommendedName>
        <fullName evidence="4">Biogenesis of lysosome-related organelles complex 1 subunit CNL1</fullName>
    </recommendedName>
    <alternativeName>
        <fullName evidence="7">CNO-like protein 1</fullName>
    </alternativeName>
</protein>
<comment type="function">
    <text evidence="1">Component of the biogenesis of lysosome-related organelles complex-1 (BLOC-1), a complex that is involved in endosomal cargo sorting.</text>
</comment>
<evidence type="ECO:0000256" key="3">
    <source>
        <dbReference type="ARBA" id="ARBA00007289"/>
    </source>
</evidence>
<dbReference type="OMA" id="HFDMLDQ"/>
<dbReference type="VEuPathDB" id="FungiDB:GW608_A02365"/>
<dbReference type="VEuPathDB" id="FungiDB:CAGL0A02618g"/>
<dbReference type="CDD" id="cd24144">
    <property type="entry name" value="BLOC1_CNL1"/>
    <property type="match status" value="1"/>
</dbReference>
<gene>
    <name evidence="8" type="ORF">AO440_005476</name>
    <name evidence="9" type="ORF">AO440_005690</name>
</gene>
<dbReference type="Proteomes" id="UP000054886">
    <property type="component" value="Unassembled WGS sequence"/>
</dbReference>
<keyword evidence="6" id="KW-0963">Cytoplasm</keyword>